<feature type="non-terminal residue" evidence="1">
    <location>
        <position position="1"/>
    </location>
</feature>
<keyword evidence="2" id="KW-1185">Reference proteome</keyword>
<evidence type="ECO:0000313" key="1">
    <source>
        <dbReference type="EMBL" id="KAG8157647.1"/>
    </source>
</evidence>
<reference evidence="1 2" key="1">
    <citation type="journal article" date="2022" name="Nat. Ecol. Evol.">
        <title>A masculinizing supergene underlies an exaggerated male reproductive morph in a spider.</title>
        <authorList>
            <person name="Hendrickx F."/>
            <person name="De Corte Z."/>
            <person name="Sonet G."/>
            <person name="Van Belleghem S.M."/>
            <person name="Kostlbacher S."/>
            <person name="Vangestel C."/>
        </authorList>
    </citation>
    <scope>NUCLEOTIDE SEQUENCE [LARGE SCALE GENOMIC DNA]</scope>
    <source>
        <strain evidence="1">W744_W776</strain>
    </source>
</reference>
<organism evidence="1 2">
    <name type="scientific">Oedothorax gibbosus</name>
    <dbReference type="NCBI Taxonomy" id="931172"/>
    <lineage>
        <taxon>Eukaryota</taxon>
        <taxon>Metazoa</taxon>
        <taxon>Ecdysozoa</taxon>
        <taxon>Arthropoda</taxon>
        <taxon>Chelicerata</taxon>
        <taxon>Arachnida</taxon>
        <taxon>Araneae</taxon>
        <taxon>Araneomorphae</taxon>
        <taxon>Entelegynae</taxon>
        <taxon>Araneoidea</taxon>
        <taxon>Linyphiidae</taxon>
        <taxon>Erigoninae</taxon>
        <taxon>Oedothorax</taxon>
    </lineage>
</organism>
<name>A0AAV6TEX1_9ARAC</name>
<dbReference type="AlphaFoldDB" id="A0AAV6TEX1"/>
<dbReference type="Proteomes" id="UP000827092">
    <property type="component" value="Unassembled WGS sequence"/>
</dbReference>
<sequence length="70" mass="7539">WGKRADEKGEGERSELVLGVVVVAVLRLLYVAQCLCPRVQHGGHRSASLACSSRLSSLRVVRPPCRAAPS</sequence>
<proteinExistence type="predicted"/>
<accession>A0AAV6TEX1</accession>
<dbReference type="EMBL" id="JAFNEN010005958">
    <property type="protein sequence ID" value="KAG8157647.1"/>
    <property type="molecule type" value="Genomic_DNA"/>
</dbReference>
<evidence type="ECO:0000313" key="2">
    <source>
        <dbReference type="Proteomes" id="UP000827092"/>
    </source>
</evidence>
<comment type="caution">
    <text evidence="1">The sequence shown here is derived from an EMBL/GenBank/DDBJ whole genome shotgun (WGS) entry which is preliminary data.</text>
</comment>
<gene>
    <name evidence="1" type="ORF">JTE90_011601</name>
</gene>
<protein>
    <submittedName>
        <fullName evidence="1">Uncharacterized protein</fullName>
    </submittedName>
</protein>